<proteinExistence type="inferred from homology"/>
<comment type="subcellular location">
    <subcellularLocation>
        <location evidence="1">Membrane</location>
        <topology evidence="1">Multi-pass membrane protein</topology>
    </subcellularLocation>
</comment>
<evidence type="ECO:0000256" key="10">
    <source>
        <dbReference type="RuleBase" id="RU363097"/>
    </source>
</evidence>
<keyword evidence="8 10" id="KW-0472">Membrane</keyword>
<feature type="domain" description="Thioester reductase (TE)" evidence="12">
    <location>
        <begin position="35"/>
        <end position="303"/>
    </location>
</feature>
<keyword evidence="3 10" id="KW-0444">Lipid biosynthesis</keyword>
<dbReference type="EMBL" id="JAYRBN010000071">
    <property type="protein sequence ID" value="KAL2734735.1"/>
    <property type="molecule type" value="Genomic_DNA"/>
</dbReference>
<keyword evidence="4 10" id="KW-0812">Transmembrane</keyword>
<dbReference type="AlphaFoldDB" id="A0ABD2BPM9"/>
<evidence type="ECO:0000256" key="7">
    <source>
        <dbReference type="ARBA" id="ARBA00023098"/>
    </source>
</evidence>
<keyword evidence="7 10" id="KW-0443">Lipid metabolism</keyword>
<dbReference type="InterPro" id="IPR026055">
    <property type="entry name" value="FAR"/>
</dbReference>
<evidence type="ECO:0000256" key="9">
    <source>
        <dbReference type="ARBA" id="ARBA00052530"/>
    </source>
</evidence>
<comment type="caution">
    <text evidence="13">The sequence shown here is derived from an EMBL/GenBank/DDBJ whole genome shotgun (WGS) entry which is preliminary data.</text>
</comment>
<keyword evidence="14" id="KW-1185">Reference proteome</keyword>
<sequence length="1023" mass="117307">MMEVPLKKSEQEMAFENVNNLTPIQEFYSGQNIFITGGTGFIGKLLIEKLLRACPGINCIYLLIRSKKGKNVLQRKEELIENLLFSTLREKEPTFHNRIVTIEGDCSLLNLGISMTDKTTLIQNVSIVFHVAATVRFNEKIKSATAINVRSLKDAINLSKEMPKLKSFVHVSTAYVNCLYNSINEKFYDPPIDPDKLIDLMECLDEKLLDDITPRLLGIWPNTYVYTKSVAENVVKKHAGLIPIGIFRPGAVISTYREPIKGWVDNLYGPIGVTAGASIGLIRITHCNGSIKMNVLPGDLTANGLIVSAWEIANNRRRNEDIPIYNYVSKDNPITFDELKYMTAKYGIPLPSKEAIWYYSFRNVKYRLVYILCIYFLHLLPALLIDTFALCIGKQPRLLKIYNKIHKISDMLGYFTTTEWKYTNERWNELLNKLTIEDRELFLCDMKQIKWDNFFKTYLLGVRIYILKDPIDTLPEARIKWRRNEDTFGKVKMMKQLLEGNKQETDIGINDFKTVDKESSCVNFDKLTPIQKFYYGESVFITGVTGFLGKLLIEKLLRGCPGIKCIYVLIRSRKGKNISQRIDEMVENELFSTLKKKEPTFRNRIISIEGDCSLPNLAISVTDKAKLIEEVSIIFHIAATVKFNESIKTATAINVRSLKDLINLSKNMLKLKSFVHVSSAYANCIHSLIEEKFYKSPIEADKLMNLVDDIDEKLLDEITPKLLGICPNSYVYTKSVAENVVKNNTGTLPIGIFRPGIVISTYREPIQGWIDNIYGPVGLGIGVGIGLIRIIHCDKSVKVSLVPGDMTINGLIVSAWDIARNGRSNDDVPIYNYVSKDNPITFEEMINMSLKNAISIPTMEAVWYCSFRNIKYRLVYTILIYILHLLPALIVDTFALCVGKQPRLLKIYNKIHKHSDLLGIFATTEWKFTNERWNELLKKLTAEDRQLFFCDIKELVWDTFFKKYPLGIRTYILKDPIETIPQARIKWRRLYWMHQTLKLIIGSVFLMITWTIISRLLVTFGYA</sequence>
<gene>
    <name evidence="13" type="ORF">V1477_013912</name>
</gene>
<dbReference type="CDD" id="cd09071">
    <property type="entry name" value="FAR_C"/>
    <property type="match status" value="2"/>
</dbReference>
<keyword evidence="10" id="KW-0560">Oxidoreductase</keyword>
<evidence type="ECO:0000259" key="11">
    <source>
        <dbReference type="Pfam" id="PF03015"/>
    </source>
</evidence>
<evidence type="ECO:0000256" key="3">
    <source>
        <dbReference type="ARBA" id="ARBA00022516"/>
    </source>
</evidence>
<comment type="similarity">
    <text evidence="2 10">Belongs to the fatty acyl-CoA reductase family.</text>
</comment>
<dbReference type="InterPro" id="IPR033640">
    <property type="entry name" value="FAR_C"/>
</dbReference>
<keyword evidence="6 10" id="KW-1133">Transmembrane helix</keyword>
<dbReference type="PANTHER" id="PTHR11011:SF60">
    <property type="entry name" value="FATTY ACYL-COA REDUCTASE-RELATED"/>
    <property type="match status" value="1"/>
</dbReference>
<feature type="domain" description="Fatty acyl-CoA reductase C-terminal" evidence="11">
    <location>
        <begin position="377"/>
        <end position="469"/>
    </location>
</feature>
<dbReference type="InterPro" id="IPR036291">
    <property type="entry name" value="NAD(P)-bd_dom_sf"/>
</dbReference>
<evidence type="ECO:0000256" key="8">
    <source>
        <dbReference type="ARBA" id="ARBA00023136"/>
    </source>
</evidence>
<name>A0ABD2BPM9_VESMC</name>
<evidence type="ECO:0000256" key="4">
    <source>
        <dbReference type="ARBA" id="ARBA00022692"/>
    </source>
</evidence>
<feature type="domain" description="Thioester reductase (TE)" evidence="12">
    <location>
        <begin position="541"/>
        <end position="809"/>
    </location>
</feature>
<evidence type="ECO:0000256" key="2">
    <source>
        <dbReference type="ARBA" id="ARBA00005928"/>
    </source>
</evidence>
<feature type="domain" description="Fatty acyl-CoA reductase C-terminal" evidence="11">
    <location>
        <begin position="883"/>
        <end position="975"/>
    </location>
</feature>
<dbReference type="Pfam" id="PF03015">
    <property type="entry name" value="Sterile"/>
    <property type="match status" value="2"/>
</dbReference>
<dbReference type="GO" id="GO:1901568">
    <property type="term" value="P:fatty acid derivative metabolic process"/>
    <property type="evidence" value="ECO:0007669"/>
    <property type="project" value="UniProtKB-ARBA"/>
</dbReference>
<feature type="transmembrane region" description="Helical" evidence="10">
    <location>
        <begin position="996"/>
        <end position="1018"/>
    </location>
</feature>
<dbReference type="PANTHER" id="PTHR11011">
    <property type="entry name" value="MALE STERILITY PROTEIN 2-RELATED"/>
    <property type="match status" value="1"/>
</dbReference>
<comment type="catalytic activity">
    <reaction evidence="9 10">
        <text>a long-chain fatty acyl-CoA + 2 NADPH + 2 H(+) = a long-chain primary fatty alcohol + 2 NADP(+) + CoA</text>
        <dbReference type="Rhea" id="RHEA:52716"/>
        <dbReference type="ChEBI" id="CHEBI:15378"/>
        <dbReference type="ChEBI" id="CHEBI:57287"/>
        <dbReference type="ChEBI" id="CHEBI:57783"/>
        <dbReference type="ChEBI" id="CHEBI:58349"/>
        <dbReference type="ChEBI" id="CHEBI:77396"/>
        <dbReference type="ChEBI" id="CHEBI:83139"/>
        <dbReference type="EC" id="1.2.1.84"/>
    </reaction>
</comment>
<organism evidence="13 14">
    <name type="scientific">Vespula maculifrons</name>
    <name type="common">Eastern yellow jacket</name>
    <name type="synonym">Wasp</name>
    <dbReference type="NCBI Taxonomy" id="7453"/>
    <lineage>
        <taxon>Eukaryota</taxon>
        <taxon>Metazoa</taxon>
        <taxon>Ecdysozoa</taxon>
        <taxon>Arthropoda</taxon>
        <taxon>Hexapoda</taxon>
        <taxon>Insecta</taxon>
        <taxon>Pterygota</taxon>
        <taxon>Neoptera</taxon>
        <taxon>Endopterygota</taxon>
        <taxon>Hymenoptera</taxon>
        <taxon>Apocrita</taxon>
        <taxon>Aculeata</taxon>
        <taxon>Vespoidea</taxon>
        <taxon>Vespidae</taxon>
        <taxon>Vespinae</taxon>
        <taxon>Vespula</taxon>
    </lineage>
</organism>
<dbReference type="GO" id="GO:0016020">
    <property type="term" value="C:membrane"/>
    <property type="evidence" value="ECO:0007669"/>
    <property type="project" value="UniProtKB-SubCell"/>
</dbReference>
<evidence type="ECO:0000313" key="13">
    <source>
        <dbReference type="EMBL" id="KAL2734735.1"/>
    </source>
</evidence>
<accession>A0ABD2BPM9</accession>
<protein>
    <recommendedName>
        <fullName evidence="10">Fatty acyl-CoA reductase</fullName>
        <ecNumber evidence="10">1.2.1.84</ecNumber>
    </recommendedName>
</protein>
<feature type="transmembrane region" description="Helical" evidence="10">
    <location>
        <begin position="874"/>
        <end position="898"/>
    </location>
</feature>
<dbReference type="FunFam" id="3.40.50.720:FF:000143">
    <property type="entry name" value="Fatty acyl-CoA reductase"/>
    <property type="match status" value="2"/>
</dbReference>
<dbReference type="CDD" id="cd05236">
    <property type="entry name" value="FAR-N_SDR_e"/>
    <property type="match status" value="2"/>
</dbReference>
<evidence type="ECO:0000256" key="1">
    <source>
        <dbReference type="ARBA" id="ARBA00004141"/>
    </source>
</evidence>
<dbReference type="GO" id="GO:0102965">
    <property type="term" value="F:alcohol-forming long-chain fatty acyl-CoA reductase activity"/>
    <property type="evidence" value="ECO:0007669"/>
    <property type="project" value="UniProtKB-EC"/>
</dbReference>
<dbReference type="Proteomes" id="UP001607303">
    <property type="component" value="Unassembled WGS sequence"/>
</dbReference>
<evidence type="ECO:0000256" key="5">
    <source>
        <dbReference type="ARBA" id="ARBA00022857"/>
    </source>
</evidence>
<dbReference type="EC" id="1.2.1.84" evidence="10"/>
<dbReference type="Gene3D" id="3.40.50.720">
    <property type="entry name" value="NAD(P)-binding Rossmann-like Domain"/>
    <property type="match status" value="2"/>
</dbReference>
<feature type="transmembrane region" description="Helical" evidence="10">
    <location>
        <begin position="368"/>
        <end position="390"/>
    </location>
</feature>
<evidence type="ECO:0000313" key="14">
    <source>
        <dbReference type="Proteomes" id="UP001607303"/>
    </source>
</evidence>
<keyword evidence="5 10" id="KW-0521">NADP</keyword>
<evidence type="ECO:0000259" key="12">
    <source>
        <dbReference type="Pfam" id="PF07993"/>
    </source>
</evidence>
<comment type="function">
    <text evidence="10">Catalyzes the reduction of fatty acyl-CoA to fatty alcohols.</text>
</comment>
<dbReference type="InterPro" id="IPR013120">
    <property type="entry name" value="FAR_NAD-bd"/>
</dbReference>
<dbReference type="Pfam" id="PF07993">
    <property type="entry name" value="NAD_binding_4"/>
    <property type="match status" value="2"/>
</dbReference>
<reference evidence="13 14" key="1">
    <citation type="journal article" date="2024" name="Ann. Entomol. Soc. Am.">
        <title>Genomic analyses of the southern and eastern yellowjacket wasps (Hymenoptera: Vespidae) reveal evolutionary signatures of social life.</title>
        <authorList>
            <person name="Catto M.A."/>
            <person name="Caine P.B."/>
            <person name="Orr S.E."/>
            <person name="Hunt B.G."/>
            <person name="Goodisman M.A.D."/>
        </authorList>
    </citation>
    <scope>NUCLEOTIDE SEQUENCE [LARGE SCALE GENOMIC DNA]</scope>
    <source>
        <strain evidence="13">232</strain>
        <tissue evidence="13">Head and thorax</tissue>
    </source>
</reference>
<dbReference type="SUPFAM" id="SSF51735">
    <property type="entry name" value="NAD(P)-binding Rossmann-fold domains"/>
    <property type="match status" value="2"/>
</dbReference>
<evidence type="ECO:0000256" key="6">
    <source>
        <dbReference type="ARBA" id="ARBA00022989"/>
    </source>
</evidence>